<evidence type="ECO:0000256" key="1">
    <source>
        <dbReference type="SAM" id="Phobius"/>
    </source>
</evidence>
<dbReference type="EMBL" id="CP155573">
    <property type="protein sequence ID" value="XFO65571.1"/>
    <property type="molecule type" value="Genomic_DNA"/>
</dbReference>
<proteinExistence type="predicted"/>
<keyword evidence="3" id="KW-1185">Reference proteome</keyword>
<evidence type="ECO:0000313" key="3">
    <source>
        <dbReference type="Proteomes" id="UP000216752"/>
    </source>
</evidence>
<accession>A0ABZ3IIT4</accession>
<organism evidence="2 3">
    <name type="scientific">Sporomusa silvacetica DSM 10669</name>
    <dbReference type="NCBI Taxonomy" id="1123289"/>
    <lineage>
        <taxon>Bacteria</taxon>
        <taxon>Bacillati</taxon>
        <taxon>Bacillota</taxon>
        <taxon>Negativicutes</taxon>
        <taxon>Selenomonadales</taxon>
        <taxon>Sporomusaceae</taxon>
        <taxon>Sporomusa</taxon>
    </lineage>
</organism>
<protein>
    <recommendedName>
        <fullName evidence="4">Phage protein</fullName>
    </recommendedName>
</protein>
<gene>
    <name evidence="2" type="ORF">SPSIL_017110</name>
</gene>
<feature type="transmembrane region" description="Helical" evidence="1">
    <location>
        <begin position="31"/>
        <end position="55"/>
    </location>
</feature>
<evidence type="ECO:0008006" key="4">
    <source>
        <dbReference type="Google" id="ProtNLM"/>
    </source>
</evidence>
<keyword evidence="1" id="KW-1133">Transmembrane helix</keyword>
<reference evidence="2" key="1">
    <citation type="submission" date="2024-05" db="EMBL/GenBank/DDBJ databases">
        <title>Isolation and characterization of Sporomusa carbonis sp. nov., a carboxydotrophic hydrogenogen in the genus of Sporomusa isolated from a charcoal burning pile.</title>
        <authorList>
            <person name="Boeer T."/>
            <person name="Rosenbaum F."/>
            <person name="Eysell L."/>
            <person name="Mueller V."/>
            <person name="Daniel R."/>
            <person name="Poehlein A."/>
        </authorList>
    </citation>
    <scope>NUCLEOTIDE SEQUENCE [LARGE SCALE GENOMIC DNA]</scope>
    <source>
        <strain evidence="2">DSM 10669</strain>
    </source>
</reference>
<dbReference type="RefSeq" id="WP_094604950.1">
    <property type="nucleotide sequence ID" value="NZ_CP155573.1"/>
</dbReference>
<keyword evidence="1" id="KW-0812">Transmembrane</keyword>
<evidence type="ECO:0000313" key="2">
    <source>
        <dbReference type="EMBL" id="XFO65571.1"/>
    </source>
</evidence>
<dbReference type="Proteomes" id="UP000216752">
    <property type="component" value="Chromosome"/>
</dbReference>
<sequence length="84" mass="9367">MSLEEKVTKILDNITIAIESMDKMNKRLTNAIALVAICMSLFSSIAIVSLAYLYFRTDYQYGVVNQTQSGESNVQKVIDKGGDR</sequence>
<keyword evidence="1" id="KW-0472">Membrane</keyword>
<name>A0ABZ3IIT4_9FIRM</name>